<feature type="region of interest" description="Disordered" evidence="9">
    <location>
        <begin position="170"/>
        <end position="388"/>
    </location>
</feature>
<keyword evidence="6" id="KW-0206">Cytoskeleton</keyword>
<dbReference type="PANTHER" id="PTHR31363">
    <property type="entry name" value="TRAF3-INTERACTING PROTEIN 1"/>
    <property type="match status" value="1"/>
</dbReference>
<dbReference type="InterPro" id="IPR040468">
    <property type="entry name" value="TRAF3IP1_N"/>
</dbReference>
<evidence type="ECO:0000256" key="2">
    <source>
        <dbReference type="ARBA" id="ARBA00004430"/>
    </source>
</evidence>
<evidence type="ECO:0000313" key="12">
    <source>
        <dbReference type="Proteomes" id="UP000034805"/>
    </source>
</evidence>
<keyword evidence="5" id="KW-0175">Coiled coil</keyword>
<sequence length="633" mass="71566">MLRRRVGTADRPRLVRGGGAMDASVLKKTQDTLGKVIKKPPLTEKLLSKPPFRYLHDIITVRLSGTQPRSPSGRFALAAQLTALVIRTTGFMKGLYGEAELNSENVKDKDTKIAFLQKAIDVVAMVSGEALVVRPVRVVAGHEAERTNEFLQAVGRCCLNKLSSEDAVKRVLGGDKPDPRGKFTSSRSKDKENHEARERHREKEPRRDIKEQSSSRDRKESDVAKELESRRSEKDKPREAERTKDSEGKRPENEKPRETERRKESEGRRLEKERPRVPERMKERERSKDKSRDRERDKAKDRGRERDAHREKDRERDREKRKERDRDRERRKDTEDRQKESERAERKDRDLAEEPNKQPAEQPLRNGTQDSEEKLTQAQHSVSPSFPARSSVFEVRFASGPFALHEPGLTPLPCVLLFAQQESPARIPRPSSAKGQRQWPKAGAPGDLSIPGLSCMMFSWVLSAGAEPHLDKNNPLENGDMVDSQRPQTAVSPNRRIPRPSSARPAPPRVRRQESNAEGVSAERLGSTKPPSAVIIDGRKLSQDEEDDEQFVVEEAAPLPSDMPELEAEPDAEIQGNDKHGGLVKKILETKRDYETSSSSPKSKEQNFTNSCKGGFPSHSWWSCSSCAVSRVA</sequence>
<evidence type="ECO:0000256" key="6">
    <source>
        <dbReference type="ARBA" id="ARBA00023212"/>
    </source>
</evidence>
<comment type="subcellular location">
    <subcellularLocation>
        <location evidence="2">Cytoplasm</location>
        <location evidence="2">Cytoskeleton</location>
        <location evidence="2">Cilium axoneme</location>
    </subcellularLocation>
    <subcellularLocation>
        <location evidence="1">Cytoplasm</location>
        <location evidence="1">Cytoskeleton</location>
        <location evidence="1">Cilium basal body</location>
    </subcellularLocation>
</comment>
<dbReference type="Proteomes" id="UP000034805">
    <property type="component" value="Unassembled WGS sequence"/>
</dbReference>
<comment type="similarity">
    <text evidence="8">Belongs to the TRAF3IP1 family.</text>
</comment>
<dbReference type="InterPro" id="IPR018799">
    <property type="entry name" value="TRAF3IP1"/>
</dbReference>
<evidence type="ECO:0000313" key="11">
    <source>
        <dbReference type="EMBL" id="KPP73523.1"/>
    </source>
</evidence>
<evidence type="ECO:0000256" key="5">
    <source>
        <dbReference type="ARBA" id="ARBA00023054"/>
    </source>
</evidence>
<keyword evidence="4" id="KW-0970">Cilium biogenesis/degradation</keyword>
<dbReference type="GO" id="GO:0070507">
    <property type="term" value="P:regulation of microtubule cytoskeleton organization"/>
    <property type="evidence" value="ECO:0007669"/>
    <property type="project" value="TreeGrafter"/>
</dbReference>
<dbReference type="InterPro" id="IPR042576">
    <property type="entry name" value="TRAF3IP1_N_sf"/>
</dbReference>
<dbReference type="GO" id="GO:0060271">
    <property type="term" value="P:cilium assembly"/>
    <property type="evidence" value="ECO:0007669"/>
    <property type="project" value="TreeGrafter"/>
</dbReference>
<feature type="region of interest" description="Disordered" evidence="9">
    <location>
        <begin position="423"/>
        <end position="448"/>
    </location>
</feature>
<feature type="compositionally biased region" description="Low complexity" evidence="9">
    <location>
        <begin position="491"/>
        <end position="504"/>
    </location>
</feature>
<keyword evidence="3" id="KW-0963">Cytoplasm</keyword>
<reference evidence="11 12" key="1">
    <citation type="submission" date="2015-08" db="EMBL/GenBank/DDBJ databases">
        <title>The genome of the Asian arowana (Scleropages formosus).</title>
        <authorList>
            <person name="Tan M.H."/>
            <person name="Gan H.M."/>
            <person name="Croft L.J."/>
            <person name="Austin C.M."/>
        </authorList>
    </citation>
    <scope>NUCLEOTIDE SEQUENCE [LARGE SCALE GENOMIC DNA]</scope>
    <source>
        <strain evidence="11">Aro1</strain>
    </source>
</reference>
<proteinExistence type="inferred from homology"/>
<feature type="domain" description="TRAF3-interacting protein 1 N-terminal" evidence="10">
    <location>
        <begin position="26"/>
        <end position="64"/>
    </location>
</feature>
<dbReference type="GO" id="GO:0008017">
    <property type="term" value="F:microtubule binding"/>
    <property type="evidence" value="ECO:0007669"/>
    <property type="project" value="InterPro"/>
</dbReference>
<dbReference type="Gene3D" id="1.10.418.50">
    <property type="entry name" value="Microtubule-binding protein MIP-T3"/>
    <property type="match status" value="2"/>
</dbReference>
<protein>
    <submittedName>
        <fullName evidence="11">TRAF3-interacting protein 1-like</fullName>
    </submittedName>
</protein>
<dbReference type="PANTHER" id="PTHR31363:SF0">
    <property type="entry name" value="TRAF3-INTERACTING PROTEIN 1"/>
    <property type="match status" value="1"/>
</dbReference>
<organism evidence="11 12">
    <name type="scientific">Scleropages formosus</name>
    <name type="common">Asian bonytongue</name>
    <name type="synonym">Osteoglossum formosum</name>
    <dbReference type="NCBI Taxonomy" id="113540"/>
    <lineage>
        <taxon>Eukaryota</taxon>
        <taxon>Metazoa</taxon>
        <taxon>Chordata</taxon>
        <taxon>Craniata</taxon>
        <taxon>Vertebrata</taxon>
        <taxon>Euteleostomi</taxon>
        <taxon>Actinopterygii</taxon>
        <taxon>Neopterygii</taxon>
        <taxon>Teleostei</taxon>
        <taxon>Osteoglossocephala</taxon>
        <taxon>Osteoglossomorpha</taxon>
        <taxon>Osteoglossiformes</taxon>
        <taxon>Osteoglossidae</taxon>
        <taxon>Scleropages</taxon>
    </lineage>
</organism>
<dbReference type="Pfam" id="PF10243">
    <property type="entry name" value="MIP-T3"/>
    <property type="match status" value="2"/>
</dbReference>
<evidence type="ECO:0000259" key="10">
    <source>
        <dbReference type="Pfam" id="PF10243"/>
    </source>
</evidence>
<dbReference type="EMBL" id="JARO02002103">
    <property type="protein sequence ID" value="KPP73523.1"/>
    <property type="molecule type" value="Genomic_DNA"/>
</dbReference>
<accession>A0A0P7VDV2</accession>
<feature type="region of interest" description="Disordered" evidence="9">
    <location>
        <begin position="467"/>
        <end position="610"/>
    </location>
</feature>
<feature type="compositionally biased region" description="Polar residues" evidence="9">
    <location>
        <begin position="596"/>
        <end position="610"/>
    </location>
</feature>
<dbReference type="GO" id="GO:0036064">
    <property type="term" value="C:ciliary basal body"/>
    <property type="evidence" value="ECO:0007669"/>
    <property type="project" value="TreeGrafter"/>
</dbReference>
<feature type="compositionally biased region" description="Basic and acidic residues" evidence="9">
    <location>
        <begin position="170"/>
        <end position="356"/>
    </location>
</feature>
<evidence type="ECO:0000256" key="9">
    <source>
        <dbReference type="SAM" id="MobiDB-lite"/>
    </source>
</evidence>
<dbReference type="AlphaFoldDB" id="A0A0P7VDV2"/>
<dbReference type="GO" id="GO:0042073">
    <property type="term" value="P:intraciliary transport"/>
    <property type="evidence" value="ECO:0007669"/>
    <property type="project" value="TreeGrafter"/>
</dbReference>
<evidence type="ECO:0000256" key="7">
    <source>
        <dbReference type="ARBA" id="ARBA00023273"/>
    </source>
</evidence>
<dbReference type="GO" id="GO:0005930">
    <property type="term" value="C:axoneme"/>
    <property type="evidence" value="ECO:0007669"/>
    <property type="project" value="UniProtKB-SubCell"/>
</dbReference>
<dbReference type="STRING" id="113540.ENSSFOP00015013793"/>
<feature type="compositionally biased region" description="Basic and acidic residues" evidence="9">
    <location>
        <begin position="576"/>
        <end position="595"/>
    </location>
</feature>
<evidence type="ECO:0000256" key="4">
    <source>
        <dbReference type="ARBA" id="ARBA00022794"/>
    </source>
</evidence>
<gene>
    <name evidence="11" type="ORF">Z043_107385</name>
</gene>
<keyword evidence="7" id="KW-0966">Cell projection</keyword>
<name>A0A0P7VDV2_SCLFO</name>
<feature type="domain" description="TRAF3-interacting protein 1 N-terminal" evidence="10">
    <location>
        <begin position="84"/>
        <end position="159"/>
    </location>
</feature>
<evidence type="ECO:0000256" key="3">
    <source>
        <dbReference type="ARBA" id="ARBA00022490"/>
    </source>
</evidence>
<evidence type="ECO:0000256" key="1">
    <source>
        <dbReference type="ARBA" id="ARBA00004120"/>
    </source>
</evidence>
<evidence type="ECO:0000256" key="8">
    <source>
        <dbReference type="ARBA" id="ARBA00043971"/>
    </source>
</evidence>
<comment type="caution">
    <text evidence="11">The sequence shown here is derived from an EMBL/GenBank/DDBJ whole genome shotgun (WGS) entry which is preliminary data.</text>
</comment>
<dbReference type="GO" id="GO:0030992">
    <property type="term" value="C:intraciliary transport particle B"/>
    <property type="evidence" value="ECO:0007669"/>
    <property type="project" value="TreeGrafter"/>
</dbReference>